<protein>
    <submittedName>
        <fullName evidence="8">MFS transporter, DHA2 family, multidrug resistance protein</fullName>
    </submittedName>
</protein>
<feature type="transmembrane region" description="Helical" evidence="6">
    <location>
        <begin position="250"/>
        <end position="269"/>
    </location>
</feature>
<feature type="transmembrane region" description="Helical" evidence="6">
    <location>
        <begin position="161"/>
        <end position="179"/>
    </location>
</feature>
<name>A0A1H1LCV2_9CORY</name>
<evidence type="ECO:0000256" key="5">
    <source>
        <dbReference type="ARBA" id="ARBA00023136"/>
    </source>
</evidence>
<evidence type="ECO:0000259" key="7">
    <source>
        <dbReference type="PROSITE" id="PS50850"/>
    </source>
</evidence>
<dbReference type="InterPro" id="IPR036259">
    <property type="entry name" value="MFS_trans_sf"/>
</dbReference>
<keyword evidence="4 6" id="KW-1133">Transmembrane helix</keyword>
<feature type="transmembrane region" description="Helical" evidence="6">
    <location>
        <begin position="420"/>
        <end position="440"/>
    </location>
</feature>
<feature type="transmembrane region" description="Helical" evidence="6">
    <location>
        <begin position="353"/>
        <end position="374"/>
    </location>
</feature>
<keyword evidence="9" id="KW-1185">Reference proteome</keyword>
<feature type="transmembrane region" description="Helical" evidence="6">
    <location>
        <begin position="185"/>
        <end position="204"/>
    </location>
</feature>
<feature type="transmembrane region" description="Helical" evidence="6">
    <location>
        <begin position="470"/>
        <end position="493"/>
    </location>
</feature>
<dbReference type="OrthoDB" id="2412976at2"/>
<dbReference type="PROSITE" id="PS50850">
    <property type="entry name" value="MFS"/>
    <property type="match status" value="1"/>
</dbReference>
<dbReference type="AlphaFoldDB" id="A0A1H1LCV2"/>
<evidence type="ECO:0000256" key="3">
    <source>
        <dbReference type="ARBA" id="ARBA00022692"/>
    </source>
</evidence>
<dbReference type="Gene3D" id="1.20.1720.10">
    <property type="entry name" value="Multidrug resistance protein D"/>
    <property type="match status" value="1"/>
</dbReference>
<feature type="domain" description="Major facilitator superfamily (MFS) profile" evidence="7">
    <location>
        <begin position="29"/>
        <end position="497"/>
    </location>
</feature>
<evidence type="ECO:0000256" key="1">
    <source>
        <dbReference type="ARBA" id="ARBA00004651"/>
    </source>
</evidence>
<feature type="transmembrane region" description="Helical" evidence="6">
    <location>
        <begin position="324"/>
        <end position="341"/>
    </location>
</feature>
<evidence type="ECO:0000256" key="2">
    <source>
        <dbReference type="ARBA" id="ARBA00022448"/>
    </source>
</evidence>
<reference evidence="8 9" key="1">
    <citation type="submission" date="2016-10" db="EMBL/GenBank/DDBJ databases">
        <authorList>
            <person name="de Groot N.N."/>
        </authorList>
    </citation>
    <scope>NUCLEOTIDE SEQUENCE [LARGE SCALE GENOMIC DNA]</scope>
    <source>
        <strain evidence="8 9">DSM 45434</strain>
    </source>
</reference>
<dbReference type="PANTHER" id="PTHR42718:SF9">
    <property type="entry name" value="MAJOR FACILITATOR SUPERFAMILY MULTIDRUG TRANSPORTER MFSC"/>
    <property type="match status" value="1"/>
</dbReference>
<feature type="transmembrane region" description="Helical" evidence="6">
    <location>
        <begin position="289"/>
        <end position="312"/>
    </location>
</feature>
<organism evidence="8 9">
    <name type="scientific">Corynebacterium timonense</name>
    <dbReference type="NCBI Taxonomy" id="441500"/>
    <lineage>
        <taxon>Bacteria</taxon>
        <taxon>Bacillati</taxon>
        <taxon>Actinomycetota</taxon>
        <taxon>Actinomycetes</taxon>
        <taxon>Mycobacteriales</taxon>
        <taxon>Corynebacteriaceae</taxon>
        <taxon>Corynebacterium</taxon>
    </lineage>
</organism>
<keyword evidence="5 6" id="KW-0472">Membrane</keyword>
<feature type="transmembrane region" description="Helical" evidence="6">
    <location>
        <begin position="95"/>
        <end position="116"/>
    </location>
</feature>
<dbReference type="RefSeq" id="WP_019193460.1">
    <property type="nucleotide sequence ID" value="NZ_LT629765.1"/>
</dbReference>
<dbReference type="InterPro" id="IPR011701">
    <property type="entry name" value="MFS"/>
</dbReference>
<dbReference type="eggNOG" id="COG2814">
    <property type="taxonomic scope" value="Bacteria"/>
</dbReference>
<proteinExistence type="predicted"/>
<sequence length="518" mass="53869">MSTTNDNRPRAGTHTGRPDPATYRGDDILLLGLVLSVSTFWLFAQTANINGPRILADLGLNETVLSSGVAASGVVCGMIIALAGSIADRNGHVRMVVAGNIVNIVGSLLVALAPTGALATPFFLSGRILQGAAAALIMPATLTLVRTYWEGTDRHRAISMWSLGSFGASGVTSLFGGLLEQTFVGWRGIFLIGVLVSVAGIILVRRAPETQTPRSGVRGLDWAGAITFALGIAAVFILVTQASKLDFSTAIPWVLLVGAIVIFVIFGVVEKSKGSKAFLDFALFKNRQYSSVVTTNFLLNSMGGSLVVSLWVLQSGYGLEPGTVGLLTLGFAAGIFTFLRVGEKLLGAKGAKFPILIAAVTVPLSMVFFAFTFLPRTEYMILNVVASFAIGAGLALFATPGTDAALSALPADKVGVGSGFYKMASALGNGFGIAIFAALFTSQTNGGPLADFVGQLVPFAADGEVVVRQAAAVALGFGAIYGLVAFIFIALWVPGRPAASQDKEVPQKVEDEVEASNP</sequence>
<dbReference type="STRING" id="1203190.GCA_000312345_00603"/>
<feature type="transmembrane region" description="Helical" evidence="6">
    <location>
        <begin position="64"/>
        <end position="83"/>
    </location>
</feature>
<evidence type="ECO:0000313" key="8">
    <source>
        <dbReference type="EMBL" id="SDR72421.1"/>
    </source>
</evidence>
<dbReference type="CDD" id="cd17321">
    <property type="entry name" value="MFS_MMR_MDR_like"/>
    <property type="match status" value="1"/>
</dbReference>
<feature type="transmembrane region" description="Helical" evidence="6">
    <location>
        <begin position="128"/>
        <end position="149"/>
    </location>
</feature>
<keyword evidence="2" id="KW-0813">Transport</keyword>
<feature type="transmembrane region" description="Helical" evidence="6">
    <location>
        <begin position="27"/>
        <end position="44"/>
    </location>
</feature>
<evidence type="ECO:0000256" key="6">
    <source>
        <dbReference type="SAM" id="Phobius"/>
    </source>
</evidence>
<dbReference type="Proteomes" id="UP000182237">
    <property type="component" value="Chromosome I"/>
</dbReference>
<dbReference type="GO" id="GO:0005886">
    <property type="term" value="C:plasma membrane"/>
    <property type="evidence" value="ECO:0007669"/>
    <property type="project" value="UniProtKB-SubCell"/>
</dbReference>
<evidence type="ECO:0000256" key="4">
    <source>
        <dbReference type="ARBA" id="ARBA00022989"/>
    </source>
</evidence>
<gene>
    <name evidence="8" type="ORF">SAMN04488539_0165</name>
</gene>
<keyword evidence="3 6" id="KW-0812">Transmembrane</keyword>
<feature type="transmembrane region" description="Helical" evidence="6">
    <location>
        <begin position="380"/>
        <end position="399"/>
    </location>
</feature>
<accession>A0A1H1LCV2</accession>
<comment type="subcellular location">
    <subcellularLocation>
        <location evidence="1">Cell membrane</location>
        <topology evidence="1">Multi-pass membrane protein</topology>
    </subcellularLocation>
</comment>
<dbReference type="PANTHER" id="PTHR42718">
    <property type="entry name" value="MAJOR FACILITATOR SUPERFAMILY MULTIDRUG TRANSPORTER MFSC"/>
    <property type="match status" value="1"/>
</dbReference>
<dbReference type="Pfam" id="PF07690">
    <property type="entry name" value="MFS_1"/>
    <property type="match status" value="1"/>
</dbReference>
<dbReference type="SUPFAM" id="SSF103473">
    <property type="entry name" value="MFS general substrate transporter"/>
    <property type="match status" value="1"/>
</dbReference>
<dbReference type="EMBL" id="LT629765">
    <property type="protein sequence ID" value="SDR72421.1"/>
    <property type="molecule type" value="Genomic_DNA"/>
</dbReference>
<feature type="transmembrane region" description="Helical" evidence="6">
    <location>
        <begin position="216"/>
        <end position="238"/>
    </location>
</feature>
<dbReference type="Gene3D" id="1.20.1250.20">
    <property type="entry name" value="MFS general substrate transporter like domains"/>
    <property type="match status" value="1"/>
</dbReference>
<evidence type="ECO:0000313" key="9">
    <source>
        <dbReference type="Proteomes" id="UP000182237"/>
    </source>
</evidence>
<dbReference type="InterPro" id="IPR020846">
    <property type="entry name" value="MFS_dom"/>
</dbReference>
<dbReference type="GO" id="GO:0022857">
    <property type="term" value="F:transmembrane transporter activity"/>
    <property type="evidence" value="ECO:0007669"/>
    <property type="project" value="InterPro"/>
</dbReference>